<accession>A0A165G6T3</accession>
<evidence type="ECO:0000256" key="1">
    <source>
        <dbReference type="ARBA" id="ARBA00023186"/>
    </source>
</evidence>
<feature type="compositionally biased region" description="Basic and acidic residues" evidence="2">
    <location>
        <begin position="336"/>
        <end position="347"/>
    </location>
</feature>
<dbReference type="CDD" id="cd06257">
    <property type="entry name" value="DnaJ"/>
    <property type="match status" value="1"/>
</dbReference>
<feature type="transmembrane region" description="Helical" evidence="3">
    <location>
        <begin position="12"/>
        <end position="31"/>
    </location>
</feature>
<dbReference type="AlphaFoldDB" id="A0A165G6T3"/>
<dbReference type="InParanoid" id="A0A165G6T3"/>
<feature type="transmembrane region" description="Helical" evidence="3">
    <location>
        <begin position="43"/>
        <end position="60"/>
    </location>
</feature>
<evidence type="ECO:0000259" key="4">
    <source>
        <dbReference type="PROSITE" id="PS50076"/>
    </source>
</evidence>
<proteinExistence type="predicted"/>
<keyword evidence="3" id="KW-0812">Transmembrane</keyword>
<dbReference type="Pfam" id="PF00226">
    <property type="entry name" value="DnaJ"/>
    <property type="match status" value="1"/>
</dbReference>
<dbReference type="PANTHER" id="PTHR44360:SF1">
    <property type="entry name" value="DNAJ HOMOLOG SUBFAMILY B MEMBER 9"/>
    <property type="match status" value="1"/>
</dbReference>
<dbReference type="SMART" id="SM00271">
    <property type="entry name" value="DnaJ"/>
    <property type="match status" value="1"/>
</dbReference>
<organism evidence="5 6">
    <name type="scientific">Exidia glandulosa HHB12029</name>
    <dbReference type="NCBI Taxonomy" id="1314781"/>
    <lineage>
        <taxon>Eukaryota</taxon>
        <taxon>Fungi</taxon>
        <taxon>Dikarya</taxon>
        <taxon>Basidiomycota</taxon>
        <taxon>Agaricomycotina</taxon>
        <taxon>Agaricomycetes</taxon>
        <taxon>Auriculariales</taxon>
        <taxon>Exidiaceae</taxon>
        <taxon>Exidia</taxon>
    </lineage>
</organism>
<feature type="domain" description="J" evidence="4">
    <location>
        <begin position="67"/>
        <end position="130"/>
    </location>
</feature>
<dbReference type="GO" id="GO:0051087">
    <property type="term" value="F:protein-folding chaperone binding"/>
    <property type="evidence" value="ECO:0007669"/>
    <property type="project" value="TreeGrafter"/>
</dbReference>
<name>A0A165G6T3_EXIGL</name>
<keyword evidence="6" id="KW-1185">Reference proteome</keyword>
<dbReference type="EMBL" id="KV426057">
    <property type="protein sequence ID" value="KZV90063.1"/>
    <property type="molecule type" value="Genomic_DNA"/>
</dbReference>
<dbReference type="SUPFAM" id="SSF46565">
    <property type="entry name" value="Chaperone J-domain"/>
    <property type="match status" value="1"/>
</dbReference>
<evidence type="ECO:0000313" key="5">
    <source>
        <dbReference type="EMBL" id="KZV90063.1"/>
    </source>
</evidence>
<keyword evidence="3" id="KW-1133">Transmembrane helix</keyword>
<dbReference type="STRING" id="1314781.A0A165G6T3"/>
<evidence type="ECO:0000256" key="3">
    <source>
        <dbReference type="SAM" id="Phobius"/>
    </source>
</evidence>
<dbReference type="InterPro" id="IPR001623">
    <property type="entry name" value="DnaJ_domain"/>
</dbReference>
<dbReference type="Proteomes" id="UP000077266">
    <property type="component" value="Unassembled WGS sequence"/>
</dbReference>
<dbReference type="GO" id="GO:0051787">
    <property type="term" value="F:misfolded protein binding"/>
    <property type="evidence" value="ECO:0007669"/>
    <property type="project" value="TreeGrafter"/>
</dbReference>
<dbReference type="GO" id="GO:0005783">
    <property type="term" value="C:endoplasmic reticulum"/>
    <property type="evidence" value="ECO:0007669"/>
    <property type="project" value="TreeGrafter"/>
</dbReference>
<feature type="transmembrane region" description="Helical" evidence="3">
    <location>
        <begin position="178"/>
        <end position="197"/>
    </location>
</feature>
<evidence type="ECO:0000256" key="2">
    <source>
        <dbReference type="SAM" id="MobiDB-lite"/>
    </source>
</evidence>
<gene>
    <name evidence="5" type="ORF">EXIGLDRAFT_129203</name>
</gene>
<dbReference type="PRINTS" id="PR00625">
    <property type="entry name" value="JDOMAIN"/>
</dbReference>
<dbReference type="InterPro" id="IPR051948">
    <property type="entry name" value="Hsp70_co-chaperone_J-domain"/>
</dbReference>
<feature type="transmembrane region" description="Helical" evidence="3">
    <location>
        <begin position="150"/>
        <end position="171"/>
    </location>
</feature>
<dbReference type="PROSITE" id="PS50076">
    <property type="entry name" value="DNAJ_2"/>
    <property type="match status" value="1"/>
</dbReference>
<reference evidence="5 6" key="1">
    <citation type="journal article" date="2016" name="Mol. Biol. Evol.">
        <title>Comparative Genomics of Early-Diverging Mushroom-Forming Fungi Provides Insights into the Origins of Lignocellulose Decay Capabilities.</title>
        <authorList>
            <person name="Nagy L.G."/>
            <person name="Riley R."/>
            <person name="Tritt A."/>
            <person name="Adam C."/>
            <person name="Daum C."/>
            <person name="Floudas D."/>
            <person name="Sun H."/>
            <person name="Yadav J.S."/>
            <person name="Pangilinan J."/>
            <person name="Larsson K.H."/>
            <person name="Matsuura K."/>
            <person name="Barry K."/>
            <person name="Labutti K."/>
            <person name="Kuo R."/>
            <person name="Ohm R.A."/>
            <person name="Bhattacharya S.S."/>
            <person name="Shirouzu T."/>
            <person name="Yoshinaga Y."/>
            <person name="Martin F.M."/>
            <person name="Grigoriev I.V."/>
            <person name="Hibbett D.S."/>
        </authorList>
    </citation>
    <scope>NUCLEOTIDE SEQUENCE [LARGE SCALE GENOMIC DNA]</scope>
    <source>
        <strain evidence="5 6">HHB12029</strain>
    </source>
</reference>
<dbReference type="InterPro" id="IPR036869">
    <property type="entry name" value="J_dom_sf"/>
</dbReference>
<dbReference type="PANTHER" id="PTHR44360">
    <property type="entry name" value="DNAJ HOMOLOG SUBFAMILY B MEMBER 9"/>
    <property type="match status" value="1"/>
</dbReference>
<protein>
    <submittedName>
        <fullName evidence="5">Chaperone J-domain-containing protein</fullName>
    </submittedName>
</protein>
<feature type="region of interest" description="Disordered" evidence="2">
    <location>
        <begin position="323"/>
        <end position="347"/>
    </location>
</feature>
<dbReference type="OrthoDB" id="10250354at2759"/>
<sequence length="347" mass="38948">MISHTGDVLLRIVAWTFVPDFVTRGIIRYLFPSQTSNPTFYRRTFATVIAGYLLYNIYIASTTTPPNFYQILKVPVDADENTLKMAFRVFARKNHPDRAGPKAEHLFIQVRDAYDGLRHPIKRFAYDRFGPDIFGWESCGTPRECVNSGLLGSIGFYIASTFFMGVTWLFGARDSGSFWRYVLFFGLFVTELSFVLAPSPHSLLAGLFPQRVPFQHVQYIHQLFLSVSIAIQRIYPALLPDLVDAQELSREVDPEVLAAATGQIAMLARNVETETRRMVVSDLRTLHVAAGVHDPKTEFVPSALSSSILDTLRTRAVAQSAKQRAARVSAHAGGPHAEEEKRQRHGV</sequence>
<dbReference type="Gene3D" id="1.10.287.110">
    <property type="entry name" value="DnaJ domain"/>
    <property type="match status" value="1"/>
</dbReference>
<evidence type="ECO:0000313" key="6">
    <source>
        <dbReference type="Proteomes" id="UP000077266"/>
    </source>
</evidence>
<keyword evidence="3" id="KW-0472">Membrane</keyword>
<dbReference type="GO" id="GO:0036503">
    <property type="term" value="P:ERAD pathway"/>
    <property type="evidence" value="ECO:0007669"/>
    <property type="project" value="TreeGrafter"/>
</dbReference>
<keyword evidence="1" id="KW-0143">Chaperone</keyword>